<name>S5ZZZ7_9SPIR</name>
<dbReference type="HOGENOM" id="CLU_000445_51_0_12"/>
<dbReference type="GO" id="GO:0006935">
    <property type="term" value="P:chemotaxis"/>
    <property type="evidence" value="ECO:0007669"/>
    <property type="project" value="UniProtKB-UniRule"/>
</dbReference>
<dbReference type="PANTHER" id="PTHR42872">
    <property type="entry name" value="PROTEIN-GLUTAMATE METHYLESTERASE/PROTEIN-GLUTAMINE GLUTAMINASE"/>
    <property type="match status" value="1"/>
</dbReference>
<dbReference type="GO" id="GO:0050568">
    <property type="term" value="F:protein-glutamine glutaminase activity"/>
    <property type="evidence" value="ECO:0007669"/>
    <property type="project" value="UniProtKB-UniRule"/>
</dbReference>
<dbReference type="GO" id="GO:0008984">
    <property type="term" value="F:protein-glutamate methylesterase activity"/>
    <property type="evidence" value="ECO:0007669"/>
    <property type="project" value="UniProtKB-UniRule"/>
</dbReference>
<dbReference type="CDD" id="cd16432">
    <property type="entry name" value="CheB_Rec"/>
    <property type="match status" value="1"/>
</dbReference>
<dbReference type="GO" id="GO:0000156">
    <property type="term" value="F:phosphorelay response regulator activity"/>
    <property type="evidence" value="ECO:0007669"/>
    <property type="project" value="InterPro"/>
</dbReference>
<dbReference type="NCBIfam" id="NF001965">
    <property type="entry name" value="PRK00742.1"/>
    <property type="match status" value="1"/>
</dbReference>
<evidence type="ECO:0000256" key="5">
    <source>
        <dbReference type="PROSITE-ProRule" id="PRU00169"/>
    </source>
</evidence>
<comment type="catalytic activity">
    <reaction evidence="3">
        <text>L-glutaminyl-[protein] + H2O = L-glutamyl-[protein] + NH4(+)</text>
        <dbReference type="Rhea" id="RHEA:16441"/>
        <dbReference type="Rhea" id="RHEA-COMP:10207"/>
        <dbReference type="Rhea" id="RHEA-COMP:10208"/>
        <dbReference type="ChEBI" id="CHEBI:15377"/>
        <dbReference type="ChEBI" id="CHEBI:28938"/>
        <dbReference type="ChEBI" id="CHEBI:29973"/>
        <dbReference type="ChEBI" id="CHEBI:30011"/>
        <dbReference type="EC" id="3.5.1.44"/>
    </reaction>
</comment>
<keyword evidence="3 4" id="KW-0145">Chemotaxis</keyword>
<comment type="catalytic activity">
    <reaction evidence="2 3">
        <text>[protein]-L-glutamate 5-O-methyl ester + H2O = L-glutamyl-[protein] + methanol + H(+)</text>
        <dbReference type="Rhea" id="RHEA:23236"/>
        <dbReference type="Rhea" id="RHEA-COMP:10208"/>
        <dbReference type="Rhea" id="RHEA-COMP:10311"/>
        <dbReference type="ChEBI" id="CHEBI:15377"/>
        <dbReference type="ChEBI" id="CHEBI:15378"/>
        <dbReference type="ChEBI" id="CHEBI:17790"/>
        <dbReference type="ChEBI" id="CHEBI:29973"/>
        <dbReference type="ChEBI" id="CHEBI:82795"/>
        <dbReference type="EC" id="3.1.1.61"/>
    </reaction>
</comment>
<dbReference type="SMART" id="SM00448">
    <property type="entry name" value="REC"/>
    <property type="match status" value="1"/>
</dbReference>
<dbReference type="STRING" id="1291379.TPE_1473"/>
<comment type="subcellular location">
    <subcellularLocation>
        <location evidence="3">Cytoplasm</location>
    </subcellularLocation>
</comment>
<dbReference type="PANTHER" id="PTHR42872:SF3">
    <property type="entry name" value="PROTEIN-GLUTAMATE METHYLESTERASE_PROTEIN-GLUTAMINE GLUTAMINASE 1"/>
    <property type="match status" value="1"/>
</dbReference>
<dbReference type="CDD" id="cd17541">
    <property type="entry name" value="REC_CheB-like"/>
    <property type="match status" value="1"/>
</dbReference>
<dbReference type="OrthoDB" id="9793421at2"/>
<evidence type="ECO:0000256" key="1">
    <source>
        <dbReference type="ARBA" id="ARBA00022801"/>
    </source>
</evidence>
<dbReference type="SUPFAM" id="SSF52172">
    <property type="entry name" value="CheY-like"/>
    <property type="match status" value="1"/>
</dbReference>
<dbReference type="EC" id="3.1.1.61" evidence="3"/>
<evidence type="ECO:0000259" key="7">
    <source>
        <dbReference type="PROSITE" id="PS50122"/>
    </source>
</evidence>
<comment type="similarity">
    <text evidence="3">Belongs to the CheB family.</text>
</comment>
<dbReference type="HAMAP" id="MF_00099">
    <property type="entry name" value="CheB_chemtxs"/>
    <property type="match status" value="1"/>
</dbReference>
<sequence>MEDIRVLIVDDSALMRNLIGKIVEATPGLKIADKAMNGKFALQKLERAQPDIIVLDLEMPEMNGVEFLRELKKLNIKIPVVILSSIAKEGAKITIECLELGAVDFITKPSGSESANLHTVSDTLSKMLLAYGRRYILERSKNSSGEIPKGLAEQYRSAPSETAGGSSAIFNMQLNKPAEKPSPVRSPGNIQIIAIGISTGGPNALRQVFADLAPDLPQPIVVVQHMPPGFTEEFANSLNKICPLEVKEAADGDVIKQGRILIAPGGRHLTVEKRSLAAIARITDTPPQSGHRPSADVLFESVAKEYQNHALGIIMTGMGKDGAQNITKLYTEGSRTLGQDEASSVVYGMPRVAWEMGGVMEQISLSNMASVINNYGKEYA</sequence>
<dbReference type="Proteomes" id="UP000015620">
    <property type="component" value="Chromosome"/>
</dbReference>
<feature type="active site" evidence="3 4">
    <location>
        <position position="225"/>
    </location>
</feature>
<dbReference type="GO" id="GO:0005737">
    <property type="term" value="C:cytoplasm"/>
    <property type="evidence" value="ECO:0007669"/>
    <property type="project" value="UniProtKB-SubCell"/>
</dbReference>
<evidence type="ECO:0000256" key="3">
    <source>
        <dbReference type="HAMAP-Rule" id="MF_00099"/>
    </source>
</evidence>
<evidence type="ECO:0000256" key="4">
    <source>
        <dbReference type="PROSITE-ProRule" id="PRU00050"/>
    </source>
</evidence>
<dbReference type="Gene3D" id="3.40.50.2300">
    <property type="match status" value="1"/>
</dbReference>
<comment type="PTM">
    <text evidence="3">Phosphorylated by CheA. Phosphorylation of the N-terminal regulatory domain activates the methylesterase activity.</text>
</comment>
<keyword evidence="9" id="KW-1185">Reference proteome</keyword>
<dbReference type="PIRSF" id="PIRSF000876">
    <property type="entry name" value="RR_chemtxs_CheB"/>
    <property type="match status" value="1"/>
</dbReference>
<evidence type="ECO:0000256" key="2">
    <source>
        <dbReference type="ARBA" id="ARBA00048267"/>
    </source>
</evidence>
<dbReference type="PATRIC" id="fig|1291379.3.peg.1457"/>
<keyword evidence="1 3" id="KW-0378">Hydrolase</keyword>
<keyword evidence="3" id="KW-0963">Cytoplasm</keyword>
<accession>S5ZZZ7</accession>
<dbReference type="Gene3D" id="3.40.50.180">
    <property type="entry name" value="Methylesterase CheB, C-terminal domain"/>
    <property type="match status" value="1"/>
</dbReference>
<dbReference type="EMBL" id="CP004120">
    <property type="protein sequence ID" value="AGT43968.1"/>
    <property type="molecule type" value="Genomic_DNA"/>
</dbReference>
<proteinExistence type="inferred from homology"/>
<dbReference type="PROSITE" id="PS50110">
    <property type="entry name" value="RESPONSE_REGULATORY"/>
    <property type="match status" value="1"/>
</dbReference>
<gene>
    <name evidence="3 8" type="primary">cheB</name>
    <name evidence="8" type="ORF">TPE_1473</name>
</gene>
<comment type="function">
    <text evidence="3">Involved in chemotaxis. Part of a chemotaxis signal transduction system that modulates chemotaxis in response to various stimuli. Catalyzes the demethylation of specific methylglutamate residues introduced into the chemoreceptors (methyl-accepting chemotaxis proteins or MCP) by CheR. Also mediates the irreversible deamidation of specific glutamine residues to glutamic acid.</text>
</comment>
<organism evidence="8 9">
    <name type="scientific">Treponema pedis str. T A4</name>
    <dbReference type="NCBI Taxonomy" id="1291379"/>
    <lineage>
        <taxon>Bacteria</taxon>
        <taxon>Pseudomonadati</taxon>
        <taxon>Spirochaetota</taxon>
        <taxon>Spirochaetia</taxon>
        <taxon>Spirochaetales</taxon>
        <taxon>Treponemataceae</taxon>
        <taxon>Treponema</taxon>
    </lineage>
</organism>
<keyword evidence="3 5" id="KW-0597">Phosphoprotein</keyword>
<feature type="active site" evidence="3 4">
    <location>
        <position position="321"/>
    </location>
</feature>
<evidence type="ECO:0000259" key="6">
    <source>
        <dbReference type="PROSITE" id="PS50110"/>
    </source>
</evidence>
<evidence type="ECO:0000313" key="8">
    <source>
        <dbReference type="EMBL" id="AGT43968.1"/>
    </source>
</evidence>
<dbReference type="GeneID" id="301090035"/>
<reference evidence="8 9" key="1">
    <citation type="journal article" date="2013" name="PLoS ONE">
        <title>Genome-Wide Relatedness of Treponema pedis, from Gingiva and Necrotic Skin Lesions of Pigs, with the Human Oral Pathogen Treponema denticola.</title>
        <authorList>
            <person name="Svartstrom O."/>
            <person name="Mushtaq M."/>
            <person name="Pringle M."/>
            <person name="Segerman B."/>
        </authorList>
    </citation>
    <scope>NUCLEOTIDE SEQUENCE [LARGE SCALE GENOMIC DNA]</scope>
    <source>
        <strain evidence="8">T A4</strain>
    </source>
</reference>
<dbReference type="InterPro" id="IPR000673">
    <property type="entry name" value="Sig_transdc_resp-reg_Me-estase"/>
</dbReference>
<feature type="domain" description="CheB-type methylesterase" evidence="7">
    <location>
        <begin position="187"/>
        <end position="372"/>
    </location>
</feature>
<dbReference type="AlphaFoldDB" id="S5ZZZ7"/>
<dbReference type="InterPro" id="IPR001789">
    <property type="entry name" value="Sig_transdc_resp-reg_receiver"/>
</dbReference>
<dbReference type="InterPro" id="IPR035909">
    <property type="entry name" value="CheB_C"/>
</dbReference>
<dbReference type="InterPro" id="IPR008248">
    <property type="entry name" value="CheB-like"/>
</dbReference>
<protein>
    <recommendedName>
        <fullName evidence="3">Protein-glutamate methylesterase/protein-glutamine glutaminase</fullName>
        <ecNumber evidence="3">3.1.1.61</ecNumber>
        <ecNumber evidence="3">3.5.1.44</ecNumber>
    </recommendedName>
</protein>
<dbReference type="PROSITE" id="PS50122">
    <property type="entry name" value="CHEB"/>
    <property type="match status" value="1"/>
</dbReference>
<dbReference type="KEGG" id="tped:TPE_1473"/>
<dbReference type="SUPFAM" id="SSF52738">
    <property type="entry name" value="Methylesterase CheB, C-terminal domain"/>
    <property type="match status" value="1"/>
</dbReference>
<dbReference type="RefSeq" id="WP_020965267.1">
    <property type="nucleotide sequence ID" value="NC_022097.1"/>
</dbReference>
<dbReference type="InterPro" id="IPR011006">
    <property type="entry name" value="CheY-like_superfamily"/>
</dbReference>
<feature type="active site" evidence="3 4">
    <location>
        <position position="198"/>
    </location>
</feature>
<evidence type="ECO:0000313" key="9">
    <source>
        <dbReference type="Proteomes" id="UP000015620"/>
    </source>
</evidence>
<dbReference type="Pfam" id="PF00072">
    <property type="entry name" value="Response_reg"/>
    <property type="match status" value="1"/>
</dbReference>
<dbReference type="EC" id="3.5.1.44" evidence="3"/>
<feature type="domain" description="Response regulatory" evidence="6">
    <location>
        <begin position="5"/>
        <end position="123"/>
    </location>
</feature>
<dbReference type="Pfam" id="PF01339">
    <property type="entry name" value="CheB_methylest"/>
    <property type="match status" value="1"/>
</dbReference>
<feature type="modified residue" description="4-aspartylphosphate" evidence="3 5">
    <location>
        <position position="56"/>
    </location>
</feature>
<comment type="domain">
    <text evidence="3">Contains a C-terminal catalytic domain, and an N-terminal region which modulates catalytic activity.</text>
</comment>